<dbReference type="Pfam" id="PF14559">
    <property type="entry name" value="TPR_19"/>
    <property type="match status" value="1"/>
</dbReference>
<protein>
    <recommendedName>
        <fullName evidence="3">PgaA membrane beta barrel domain-containing protein</fullName>
    </recommendedName>
</protein>
<keyword evidence="5" id="KW-1185">Reference proteome</keyword>
<dbReference type="PANTHER" id="PTHR44943">
    <property type="entry name" value="CELLULOSE SYNTHASE OPERON PROTEIN C"/>
    <property type="match status" value="1"/>
</dbReference>
<evidence type="ECO:0000259" key="3">
    <source>
        <dbReference type="Pfam" id="PF21197"/>
    </source>
</evidence>
<evidence type="ECO:0000256" key="2">
    <source>
        <dbReference type="ARBA" id="ARBA00022803"/>
    </source>
</evidence>
<dbReference type="AlphaFoldDB" id="Q6AMR0"/>
<dbReference type="KEGG" id="dps:DP1636"/>
<reference evidence="5" key="1">
    <citation type="journal article" date="2004" name="Environ. Microbiol.">
        <title>The genome of Desulfotalea psychrophila, a sulfate-reducing bacterium from permanently cold Arctic sediments.</title>
        <authorList>
            <person name="Rabus R."/>
            <person name="Ruepp A."/>
            <person name="Frickey T."/>
            <person name="Rattei T."/>
            <person name="Fartmann B."/>
            <person name="Stark M."/>
            <person name="Bauer M."/>
            <person name="Zibat A."/>
            <person name="Lombardot T."/>
            <person name="Becker I."/>
            <person name="Amann J."/>
            <person name="Gellner K."/>
            <person name="Teeling H."/>
            <person name="Leuschner W.D."/>
            <person name="Gloeckner F.-O."/>
            <person name="Lupas A.N."/>
            <person name="Amann R."/>
            <person name="Klenk H.-P."/>
        </authorList>
    </citation>
    <scope>NUCLEOTIDE SEQUENCE [LARGE SCALE GENOMIC DNA]</scope>
    <source>
        <strain evidence="5">DSM 12343 / LSv54</strain>
    </source>
</reference>
<dbReference type="Pfam" id="PF21197">
    <property type="entry name" value="PgaA_barrel"/>
    <property type="match status" value="1"/>
</dbReference>
<dbReference type="STRING" id="177439.DP1636"/>
<sequence>MKNTKARKAKGRYLAQIYFVIFSIFFAFLSPCQAQLSPADRTEWQRAVVEARAGQTKENIPVLTRLLRLHPDDRPLYNDLIVVLSWDQQDQRAIDLYLKKDSAGYPDFVWHAVIKSCRRLGQNDLALSIVEKQLRIAPHNPKGLLSQAKILLDNQRPEYAQSILALYPKIYPKNKDWYSIDARLQLSQKNWLAALSDIEQVLTLDPDNTEAKQRKRLILESLKAPYAIGSPEKYATNGNEKARLLMLRAAVLLKWCEDVATSREEAIRWASRALILQMDGLSLVSEGNEITRRALLADMMMSYNILHYYCPSIYLHQYLLSTGDVPPYANQAAGVAQLELHHPERAIPLFLETLAQEPDNYDAKISLFYAYIENEEFCKAYAVIDRENSQEPPWINFLDTNEPGPNEQHLDNRVLAIQARIYGDQLAWAWDNISPMTHFAPANSGLQVVRAEVARFRGWPRRAEKIYDQALVLNPQDKYALAGKAECYIDTHEFDRAEEIATTLQETMPEDNVSKDLNRELYWATRNMVWAEATWGHSKGPVISGDYLDASAEFISVPLDTHWNITAIGKYSWGEIIGGEESFTRLGTGVRYQDQYKNMLALVKYNFSTVNRAGGHLRLGLTPDDHWAWNIEGELFADDTPLRALHNNITYDKVRGFGSYRWNESRRLDYFLSAGFFSDSNNRWETGIALTQRIVDKPRFDLDLILDLDASTNSEGDDAPYFNPKQDFTGNLTFRAEHLLHRHYDKSGVQVFEASLGMYQQKEFSTGAIGHLRYEYRYTFYPLWQAVVGAEYGQNRYDGEDEPNYSINAMIHAKF</sequence>
<dbReference type="eggNOG" id="COG0457">
    <property type="taxonomic scope" value="Bacteria"/>
</dbReference>
<dbReference type="InterPro" id="IPR049003">
    <property type="entry name" value="PgaA_barrel"/>
</dbReference>
<evidence type="ECO:0000256" key="1">
    <source>
        <dbReference type="ARBA" id="ARBA00022737"/>
    </source>
</evidence>
<accession>Q6AMR0</accession>
<dbReference type="Proteomes" id="UP000000602">
    <property type="component" value="Chromosome"/>
</dbReference>
<evidence type="ECO:0000313" key="4">
    <source>
        <dbReference type="EMBL" id="CAG36365.1"/>
    </source>
</evidence>
<dbReference type="GO" id="GO:1901515">
    <property type="term" value="F:poly-beta-1,6-N-acetyl-D-glucosamine transmembrane transporter activity"/>
    <property type="evidence" value="ECO:0007669"/>
    <property type="project" value="InterPro"/>
</dbReference>
<dbReference type="HOGENOM" id="CLU_018289_0_0_7"/>
<name>Q6AMR0_DESPS</name>
<keyword evidence="2" id="KW-0802">TPR repeat</keyword>
<dbReference type="EMBL" id="CR522870">
    <property type="protein sequence ID" value="CAG36365.1"/>
    <property type="molecule type" value="Genomic_DNA"/>
</dbReference>
<feature type="domain" description="PgaA membrane beta barrel" evidence="3">
    <location>
        <begin position="537"/>
        <end position="808"/>
    </location>
</feature>
<dbReference type="RefSeq" id="WP_011188877.1">
    <property type="nucleotide sequence ID" value="NC_006138.1"/>
</dbReference>
<gene>
    <name evidence="4" type="ordered locus">DP1636</name>
</gene>
<dbReference type="OrthoDB" id="5413049at2"/>
<dbReference type="InterPro" id="IPR011990">
    <property type="entry name" value="TPR-like_helical_dom_sf"/>
</dbReference>
<dbReference type="InterPro" id="IPR023870">
    <property type="entry name" value="PGA_export_porin_PgaA"/>
</dbReference>
<dbReference type="Gene3D" id="1.25.40.10">
    <property type="entry name" value="Tetratricopeptide repeat domain"/>
    <property type="match status" value="2"/>
</dbReference>
<organism evidence="4 5">
    <name type="scientific">Desulfotalea psychrophila (strain LSv54 / DSM 12343)</name>
    <dbReference type="NCBI Taxonomy" id="177439"/>
    <lineage>
        <taxon>Bacteria</taxon>
        <taxon>Pseudomonadati</taxon>
        <taxon>Thermodesulfobacteriota</taxon>
        <taxon>Desulfobulbia</taxon>
        <taxon>Desulfobulbales</taxon>
        <taxon>Desulfocapsaceae</taxon>
        <taxon>Desulfotalea</taxon>
    </lineage>
</organism>
<dbReference type="SUPFAM" id="SSF48452">
    <property type="entry name" value="TPR-like"/>
    <property type="match status" value="2"/>
</dbReference>
<dbReference type="PANTHER" id="PTHR44943:SF4">
    <property type="entry name" value="TPR REPEAT-CONTAINING PROTEIN MJ0798"/>
    <property type="match status" value="1"/>
</dbReference>
<keyword evidence="1" id="KW-0677">Repeat</keyword>
<evidence type="ECO:0000313" key="5">
    <source>
        <dbReference type="Proteomes" id="UP000000602"/>
    </source>
</evidence>
<proteinExistence type="predicted"/>
<dbReference type="NCBIfam" id="TIGR03939">
    <property type="entry name" value="PGA_TPR_OMP"/>
    <property type="match status" value="1"/>
</dbReference>
<dbReference type="InterPro" id="IPR051685">
    <property type="entry name" value="Ycf3/AcsC/BcsC/TPR_MFPF"/>
</dbReference>